<accession>A0A106C132</accession>
<protein>
    <submittedName>
        <fullName evidence="1">Uncharacterized protein</fullName>
    </submittedName>
</protein>
<name>A0A106C132_SHEFR</name>
<sequence>MRVKRCFFISVGVDSSIESDDINTNKNEIYHHQEKHIMKFLSLAALLMVSHLAVAEESLVIGLSIEETVKHSDDATASASKIVMGLNESVSLSVEGDYGVTIVSTANSDNKVKLLISLRDESNDGADLLSDKAITIKVGQSTSYKMTLNDHSYNVTIDTAYGPQSNVSDK</sequence>
<comment type="caution">
    <text evidence="1">The sequence shown here is derived from an EMBL/GenBank/DDBJ whole genome shotgun (WGS) entry which is preliminary data.</text>
</comment>
<evidence type="ECO:0000313" key="2">
    <source>
        <dbReference type="Proteomes" id="UP000055702"/>
    </source>
</evidence>
<proteinExistence type="predicted"/>
<dbReference type="AlphaFoldDB" id="A0A106C132"/>
<gene>
    <name evidence="1" type="ORF">AWJ07_15165</name>
</gene>
<dbReference type="EMBL" id="LRDC01000015">
    <property type="protein sequence ID" value="KVX02307.1"/>
    <property type="molecule type" value="Genomic_DNA"/>
</dbReference>
<evidence type="ECO:0000313" key="1">
    <source>
        <dbReference type="EMBL" id="KVX02307.1"/>
    </source>
</evidence>
<dbReference type="Proteomes" id="UP000055702">
    <property type="component" value="Unassembled WGS sequence"/>
</dbReference>
<organism evidence="1">
    <name type="scientific">Shewanella frigidimarina</name>
    <dbReference type="NCBI Taxonomy" id="56812"/>
    <lineage>
        <taxon>Bacteria</taxon>
        <taxon>Pseudomonadati</taxon>
        <taxon>Pseudomonadota</taxon>
        <taxon>Gammaproteobacteria</taxon>
        <taxon>Alteromonadales</taxon>
        <taxon>Shewanellaceae</taxon>
        <taxon>Shewanella</taxon>
    </lineage>
</organism>
<reference evidence="1 2" key="1">
    <citation type="submission" date="2016-01" db="EMBL/GenBank/DDBJ databases">
        <title>Draft genome of the antarctic isolate Shewanella frigidimarina Ag06-30.</title>
        <authorList>
            <person name="Parmeciano Di Noto G."/>
            <person name="Vazquez S."/>
            <person name="Mac Cormack W."/>
            <person name="Iriarte A."/>
            <person name="Quiroga C."/>
        </authorList>
    </citation>
    <scope>NUCLEOTIDE SEQUENCE [LARGE SCALE GENOMIC DNA]</scope>
    <source>
        <strain evidence="1 2">Ag06-30</strain>
    </source>
</reference>